<name>C1EAY8_MICCC</name>
<dbReference type="OMA" id="YRDENAG"/>
<dbReference type="KEGG" id="mis:MICPUN_60243"/>
<dbReference type="InParanoid" id="C1EAY8"/>
<evidence type="ECO:0000313" key="1">
    <source>
        <dbReference type="EMBL" id="ACO64939.1"/>
    </source>
</evidence>
<evidence type="ECO:0000313" key="2">
    <source>
        <dbReference type="Proteomes" id="UP000002009"/>
    </source>
</evidence>
<sequence length="253" mass="27798">MGDEGAAVYNCLLCDSYALVILGILPDRKLARGTKGRGAYEDLLEEFQLAKCGGPGGTNRVMMLPCPTCNAFANRYELDQVAHGEFLRQGMAVLTPSFLVSFEDGQSQPLYRDENAGNDGKPRWRLCQGVGPAGLELDRSRTGRIHKPSLAPFGVDIRPLTLPEQLRGPRELSEAVHEACAFAEAMHVESEDPRAALTRWVRATGERAGVTGGARPVLENWGEARAAMEVTDETARYMDEVVRERMIREMGAF</sequence>
<dbReference type="AlphaFoldDB" id="C1EAY8"/>
<dbReference type="GeneID" id="8245322"/>
<dbReference type="OrthoDB" id="10607708at2759"/>
<dbReference type="EMBL" id="CP001328">
    <property type="protein sequence ID" value="ACO64939.1"/>
    <property type="molecule type" value="Genomic_DNA"/>
</dbReference>
<reference evidence="1 2" key="1">
    <citation type="journal article" date="2009" name="Science">
        <title>Green evolution and dynamic adaptations revealed by genomes of the marine picoeukaryotes Micromonas.</title>
        <authorList>
            <person name="Worden A.Z."/>
            <person name="Lee J.H."/>
            <person name="Mock T."/>
            <person name="Rouze P."/>
            <person name="Simmons M.P."/>
            <person name="Aerts A.L."/>
            <person name="Allen A.E."/>
            <person name="Cuvelier M.L."/>
            <person name="Derelle E."/>
            <person name="Everett M.V."/>
            <person name="Foulon E."/>
            <person name="Grimwood J."/>
            <person name="Gundlach H."/>
            <person name="Henrissat B."/>
            <person name="Napoli C."/>
            <person name="McDonald S.M."/>
            <person name="Parker M.S."/>
            <person name="Rombauts S."/>
            <person name="Salamov A."/>
            <person name="Von Dassow P."/>
            <person name="Badger J.H."/>
            <person name="Coutinho P.M."/>
            <person name="Demir E."/>
            <person name="Dubchak I."/>
            <person name="Gentemann C."/>
            <person name="Eikrem W."/>
            <person name="Gready J.E."/>
            <person name="John U."/>
            <person name="Lanier W."/>
            <person name="Lindquist E.A."/>
            <person name="Lucas S."/>
            <person name="Mayer K.F."/>
            <person name="Moreau H."/>
            <person name="Not F."/>
            <person name="Otillar R."/>
            <person name="Panaud O."/>
            <person name="Pangilinan J."/>
            <person name="Paulsen I."/>
            <person name="Piegu B."/>
            <person name="Poliakov A."/>
            <person name="Robbens S."/>
            <person name="Schmutz J."/>
            <person name="Toulza E."/>
            <person name="Wyss T."/>
            <person name="Zelensky A."/>
            <person name="Zhou K."/>
            <person name="Armbrust E.V."/>
            <person name="Bhattacharya D."/>
            <person name="Goodenough U.W."/>
            <person name="Van de Peer Y."/>
            <person name="Grigoriev I.V."/>
        </authorList>
    </citation>
    <scope>NUCLEOTIDE SEQUENCE [LARGE SCALE GENOMIC DNA]</scope>
    <source>
        <strain evidence="2">RCC299 / NOUM17</strain>
    </source>
</reference>
<proteinExistence type="predicted"/>
<keyword evidence="2" id="KW-1185">Reference proteome</keyword>
<dbReference type="Proteomes" id="UP000002009">
    <property type="component" value="Chromosome 7"/>
</dbReference>
<protein>
    <submittedName>
        <fullName evidence="1">Uncharacterized protein</fullName>
    </submittedName>
</protein>
<organism evidence="1 2">
    <name type="scientific">Micromonas commoda (strain RCC299 / NOUM17 / CCMP2709)</name>
    <name type="common">Picoplanktonic green alga</name>
    <dbReference type="NCBI Taxonomy" id="296587"/>
    <lineage>
        <taxon>Eukaryota</taxon>
        <taxon>Viridiplantae</taxon>
        <taxon>Chlorophyta</taxon>
        <taxon>Mamiellophyceae</taxon>
        <taxon>Mamiellales</taxon>
        <taxon>Mamiellaceae</taxon>
        <taxon>Micromonas</taxon>
    </lineage>
</organism>
<accession>C1EAY8</accession>
<gene>
    <name evidence="1" type="ORF">MICPUN_60243</name>
</gene>
<dbReference type="RefSeq" id="XP_002503681.1">
    <property type="nucleotide sequence ID" value="XM_002503635.1"/>
</dbReference>